<dbReference type="EMBL" id="QRXI01000011">
    <property type="protein sequence ID" value="RGT93778.1"/>
    <property type="molecule type" value="Genomic_DNA"/>
</dbReference>
<organism evidence="8 9">
    <name type="scientific">Phocaeicola vulgatus</name>
    <name type="common">Bacteroides vulgatus</name>
    <dbReference type="NCBI Taxonomy" id="821"/>
    <lineage>
        <taxon>Bacteria</taxon>
        <taxon>Pseudomonadati</taxon>
        <taxon>Bacteroidota</taxon>
        <taxon>Bacteroidia</taxon>
        <taxon>Bacteroidales</taxon>
        <taxon>Bacteroidaceae</taxon>
        <taxon>Phocaeicola</taxon>
    </lineage>
</organism>
<evidence type="ECO:0000256" key="5">
    <source>
        <dbReference type="ARBA" id="ARBA00022691"/>
    </source>
</evidence>
<name>A0A412QS82_PHOVU</name>
<protein>
    <recommendedName>
        <fullName evidence="2">site-specific DNA-methyltransferase (adenine-specific)</fullName>
        <ecNumber evidence="2">2.1.1.72</ecNumber>
    </recommendedName>
</protein>
<dbReference type="InterPro" id="IPR002052">
    <property type="entry name" value="DNA_methylase_N6_adenine_CS"/>
</dbReference>
<dbReference type="InterPro" id="IPR002941">
    <property type="entry name" value="DNA_methylase_N4/N6"/>
</dbReference>
<evidence type="ECO:0000256" key="2">
    <source>
        <dbReference type="ARBA" id="ARBA00011900"/>
    </source>
</evidence>
<accession>A0A412QS82</accession>
<dbReference type="SUPFAM" id="SSF53335">
    <property type="entry name" value="S-adenosyl-L-methionine-dependent methyltransferases"/>
    <property type="match status" value="1"/>
</dbReference>
<feature type="domain" description="DNA methylase N-4/N-6" evidence="7">
    <location>
        <begin position="116"/>
        <end position="446"/>
    </location>
</feature>
<evidence type="ECO:0000256" key="1">
    <source>
        <dbReference type="ARBA" id="ARBA00006594"/>
    </source>
</evidence>
<gene>
    <name evidence="8" type="ORF">DWX04_10445</name>
</gene>
<dbReference type="InterPro" id="IPR002295">
    <property type="entry name" value="N4/N6-MTase_EcoPI_Mod-like"/>
</dbReference>
<evidence type="ECO:0000313" key="9">
    <source>
        <dbReference type="Proteomes" id="UP000283833"/>
    </source>
</evidence>
<dbReference type="GO" id="GO:0009007">
    <property type="term" value="F:site-specific DNA-methyltransferase (adenine-specific) activity"/>
    <property type="evidence" value="ECO:0007669"/>
    <property type="project" value="UniProtKB-EC"/>
</dbReference>
<dbReference type="PROSITE" id="PS00092">
    <property type="entry name" value="N6_MTASE"/>
    <property type="match status" value="1"/>
</dbReference>
<dbReference type="GO" id="GO:0032259">
    <property type="term" value="P:methylation"/>
    <property type="evidence" value="ECO:0007669"/>
    <property type="project" value="UniProtKB-KW"/>
</dbReference>
<keyword evidence="5" id="KW-0949">S-adenosyl-L-methionine</keyword>
<evidence type="ECO:0000256" key="4">
    <source>
        <dbReference type="ARBA" id="ARBA00022679"/>
    </source>
</evidence>
<keyword evidence="4 8" id="KW-0808">Transferase</keyword>
<evidence type="ECO:0000259" key="7">
    <source>
        <dbReference type="Pfam" id="PF01555"/>
    </source>
</evidence>
<sequence length="630" mass="71768">MQTLDGVQDNIDKIAALFPNCITERKDAEGKVTLAIDFDKLRQELSSEIVEGREERYQFTWPDKKKAILLANSPINATLRPCREESVDFDNTQNLYIEGDNLDVLKCLKETYLGKVKMIYIDPPYNTGNDFVYEDNFAESTSEYLANSGQYDEQGNRLVTNSENNGRFHTDWLNMIYPRLKVARDLLTDDGVIFISIDDNEVENLRKVCDEVFGEDNFVAQLVWERAFSPKNDAKYISNSHDYIMMYSRQINEFIIGRLDRTEEANARYSNPDNDPRGVWMSSDISVKTYNAACDYPITTPSGKIIEPPAGRCWSLSPKAFGERLQDNRIWFGPNGDNTPRIKRFLSELKFEGMAPTSILFYKDVGHSQEGAQEVVSLFGDKGVFDGPKPVRLLQRLITLANLQENSIVMDFFSGSATTAHALMKTNAEKGTYNKFILVQLNEEVSEKKKNVDYKTICEIGKERIRRAGKKIKEELASKQQENGLFTEQEGKQTLDIGFRVLKLDSSNMQDIYYSPTEYNQNDLFSKTESVKSDRTSEDLLFQVMLELGATLDSKIEQIEIKGKTIYNVATNYLVACFDNEIDDSVVTAIAKMQPQYAVFRDSSMADDSTATNFEQIFKTYSPNTTTKVL</sequence>
<dbReference type="GO" id="GO:0003677">
    <property type="term" value="F:DNA binding"/>
    <property type="evidence" value="ECO:0007669"/>
    <property type="project" value="InterPro"/>
</dbReference>
<keyword evidence="3 8" id="KW-0489">Methyltransferase</keyword>
<comment type="caution">
    <text evidence="8">The sequence shown here is derived from an EMBL/GenBank/DDBJ whole genome shotgun (WGS) entry which is preliminary data.</text>
</comment>
<dbReference type="PIRSF" id="PIRSF015855">
    <property type="entry name" value="TypeIII_Mtase_mKpnI"/>
    <property type="match status" value="1"/>
</dbReference>
<comment type="similarity">
    <text evidence="1">Belongs to the N(4)/N(6)-methyltransferase family.</text>
</comment>
<dbReference type="Pfam" id="PF01555">
    <property type="entry name" value="N6_N4_Mtase"/>
    <property type="match status" value="1"/>
</dbReference>
<dbReference type="Proteomes" id="UP000283833">
    <property type="component" value="Unassembled WGS sequence"/>
</dbReference>
<dbReference type="AlphaFoldDB" id="A0A412QS82"/>
<evidence type="ECO:0000256" key="6">
    <source>
        <dbReference type="ARBA" id="ARBA00047942"/>
    </source>
</evidence>
<dbReference type="Gene3D" id="3.40.50.150">
    <property type="entry name" value="Vaccinia Virus protein VP39"/>
    <property type="match status" value="1"/>
</dbReference>
<dbReference type="GO" id="GO:0008170">
    <property type="term" value="F:N-methyltransferase activity"/>
    <property type="evidence" value="ECO:0007669"/>
    <property type="project" value="InterPro"/>
</dbReference>
<reference evidence="8 9" key="1">
    <citation type="submission" date="2018-08" db="EMBL/GenBank/DDBJ databases">
        <title>A genome reference for cultivated species of the human gut microbiota.</title>
        <authorList>
            <person name="Zou Y."/>
            <person name="Xue W."/>
            <person name="Luo G."/>
        </authorList>
    </citation>
    <scope>NUCLEOTIDE SEQUENCE [LARGE SCALE GENOMIC DNA]</scope>
    <source>
        <strain evidence="8 9">AF18-14</strain>
    </source>
</reference>
<evidence type="ECO:0000256" key="3">
    <source>
        <dbReference type="ARBA" id="ARBA00022603"/>
    </source>
</evidence>
<dbReference type="InterPro" id="IPR029063">
    <property type="entry name" value="SAM-dependent_MTases_sf"/>
</dbReference>
<dbReference type="PRINTS" id="PR00506">
    <property type="entry name" value="D21N6MTFRASE"/>
</dbReference>
<evidence type="ECO:0000313" key="8">
    <source>
        <dbReference type="EMBL" id="RGT93778.1"/>
    </source>
</evidence>
<dbReference type="EC" id="2.1.1.72" evidence="2"/>
<comment type="catalytic activity">
    <reaction evidence="6">
        <text>a 2'-deoxyadenosine in DNA + S-adenosyl-L-methionine = an N(6)-methyl-2'-deoxyadenosine in DNA + S-adenosyl-L-homocysteine + H(+)</text>
        <dbReference type="Rhea" id="RHEA:15197"/>
        <dbReference type="Rhea" id="RHEA-COMP:12418"/>
        <dbReference type="Rhea" id="RHEA-COMP:12419"/>
        <dbReference type="ChEBI" id="CHEBI:15378"/>
        <dbReference type="ChEBI" id="CHEBI:57856"/>
        <dbReference type="ChEBI" id="CHEBI:59789"/>
        <dbReference type="ChEBI" id="CHEBI:90615"/>
        <dbReference type="ChEBI" id="CHEBI:90616"/>
        <dbReference type="EC" id="2.1.1.72"/>
    </reaction>
</comment>
<proteinExistence type="inferred from homology"/>